<dbReference type="EMBL" id="QOQF01000001">
    <property type="protein sequence ID" value="RCL78427.1"/>
    <property type="molecule type" value="Genomic_DNA"/>
</dbReference>
<accession>A0A368E2W6</accession>
<dbReference type="Proteomes" id="UP000252132">
    <property type="component" value="Unassembled WGS sequence"/>
</dbReference>
<name>A0A368E2W6_9PROT</name>
<sequence>MFNQKRIEVNIGDVFVEHFHNKRKILSMMGLSKDFEISNFQNLWTVIRINNFSGYPHAELHDTKSGGTRIIAVDALEKQENYKKYAPETFDKAV</sequence>
<comment type="caution">
    <text evidence="1">The sequence shown here is derived from an EMBL/GenBank/DDBJ whole genome shotgun (WGS) entry which is preliminary data.</text>
</comment>
<reference evidence="1 2" key="1">
    <citation type="journal article" date="2018" name="Microbiome">
        <title>Fine metagenomic profile of the Mediterranean stratified and mixed water columns revealed by assembly and recruitment.</title>
        <authorList>
            <person name="Haro-Moreno J.M."/>
            <person name="Lopez-Perez M."/>
            <person name="De La Torre J.R."/>
            <person name="Picazo A."/>
            <person name="Camacho A."/>
            <person name="Rodriguez-Valera F."/>
        </authorList>
    </citation>
    <scope>NUCLEOTIDE SEQUENCE [LARGE SCALE GENOMIC DNA]</scope>
    <source>
        <strain evidence="1">MED-G55</strain>
    </source>
</reference>
<organism evidence="1 2">
    <name type="scientific">PS1 clade bacterium</name>
    <dbReference type="NCBI Taxonomy" id="2175152"/>
    <lineage>
        <taxon>Bacteria</taxon>
        <taxon>Pseudomonadati</taxon>
        <taxon>Pseudomonadota</taxon>
        <taxon>Alphaproteobacteria</taxon>
        <taxon>PS1 clade</taxon>
    </lineage>
</organism>
<dbReference type="AlphaFoldDB" id="A0A368E2W6"/>
<evidence type="ECO:0000313" key="1">
    <source>
        <dbReference type="EMBL" id="RCL78427.1"/>
    </source>
</evidence>
<evidence type="ECO:0000313" key="2">
    <source>
        <dbReference type="Proteomes" id="UP000252132"/>
    </source>
</evidence>
<gene>
    <name evidence="1" type="ORF">DBW69_00355</name>
</gene>
<proteinExistence type="predicted"/>
<protein>
    <submittedName>
        <fullName evidence="1">Uncharacterized protein</fullName>
    </submittedName>
</protein>